<evidence type="ECO:0000256" key="8">
    <source>
        <dbReference type="ARBA" id="ARBA00023065"/>
    </source>
</evidence>
<evidence type="ECO:0000256" key="7">
    <source>
        <dbReference type="ARBA" id="ARBA00022840"/>
    </source>
</evidence>
<dbReference type="GO" id="GO:0042776">
    <property type="term" value="P:proton motive force-driven mitochondrial ATP synthesis"/>
    <property type="evidence" value="ECO:0007669"/>
    <property type="project" value="TreeGrafter"/>
</dbReference>
<dbReference type="AlphaFoldDB" id="A0AA89AHP6"/>
<comment type="subcellular location">
    <subcellularLocation>
        <location evidence="1">Membrane</location>
    </subcellularLocation>
</comment>
<dbReference type="GO" id="GO:0009535">
    <property type="term" value="C:chloroplast thylakoid membrane"/>
    <property type="evidence" value="ECO:0007669"/>
    <property type="project" value="TreeGrafter"/>
</dbReference>
<reference evidence="13" key="1">
    <citation type="submission" date="2022-12" db="EMBL/GenBank/DDBJ databases">
        <title>Draft genome assemblies for two species of Escallonia (Escalloniales).</title>
        <authorList>
            <person name="Chanderbali A."/>
            <person name="Dervinis C."/>
            <person name="Anghel I."/>
            <person name="Soltis D."/>
            <person name="Soltis P."/>
            <person name="Zapata F."/>
        </authorList>
    </citation>
    <scope>NUCLEOTIDE SEQUENCE</scope>
    <source>
        <strain evidence="13">UCBG64.0493</strain>
        <tissue evidence="13">Leaf</tissue>
    </source>
</reference>
<evidence type="ECO:0000256" key="11">
    <source>
        <dbReference type="ARBA" id="ARBA00023310"/>
    </source>
</evidence>
<dbReference type="PANTHER" id="PTHR15184:SF71">
    <property type="entry name" value="ATP SYNTHASE SUBUNIT BETA, MITOCHONDRIAL"/>
    <property type="match status" value="1"/>
</dbReference>
<keyword evidence="10" id="KW-0139">CF(1)</keyword>
<evidence type="ECO:0000313" key="14">
    <source>
        <dbReference type="Proteomes" id="UP001188597"/>
    </source>
</evidence>
<comment type="similarity">
    <text evidence="2">Belongs to the ATPase alpha/beta chains family.</text>
</comment>
<protein>
    <recommendedName>
        <fullName evidence="3">H(+)-transporting two-sector ATPase</fullName>
        <ecNumber evidence="3">7.1.2.2</ecNumber>
    </recommendedName>
</protein>
<comment type="catalytic activity">
    <reaction evidence="12">
        <text>ATP + H2O + 4 H(+)(in) = ADP + phosphate + 5 H(+)(out)</text>
        <dbReference type="Rhea" id="RHEA:57720"/>
        <dbReference type="ChEBI" id="CHEBI:15377"/>
        <dbReference type="ChEBI" id="CHEBI:15378"/>
        <dbReference type="ChEBI" id="CHEBI:30616"/>
        <dbReference type="ChEBI" id="CHEBI:43474"/>
        <dbReference type="ChEBI" id="CHEBI:456216"/>
        <dbReference type="EC" id="7.1.2.2"/>
    </reaction>
</comment>
<evidence type="ECO:0000256" key="1">
    <source>
        <dbReference type="ARBA" id="ARBA00004370"/>
    </source>
</evidence>
<dbReference type="EMBL" id="JAVXUP010002309">
    <property type="protein sequence ID" value="KAK3004109.1"/>
    <property type="molecule type" value="Genomic_DNA"/>
</dbReference>
<dbReference type="InterPro" id="IPR027417">
    <property type="entry name" value="P-loop_NTPase"/>
</dbReference>
<dbReference type="Gene3D" id="3.40.50.300">
    <property type="entry name" value="P-loop containing nucleotide triphosphate hydrolases"/>
    <property type="match status" value="1"/>
</dbReference>
<evidence type="ECO:0000256" key="10">
    <source>
        <dbReference type="ARBA" id="ARBA00023196"/>
    </source>
</evidence>
<evidence type="ECO:0000313" key="13">
    <source>
        <dbReference type="EMBL" id="KAK3004109.1"/>
    </source>
</evidence>
<gene>
    <name evidence="13" type="ORF">RJ639_019433</name>
</gene>
<dbReference type="PANTHER" id="PTHR15184">
    <property type="entry name" value="ATP SYNTHASE"/>
    <property type="match status" value="1"/>
</dbReference>
<dbReference type="InterPro" id="IPR050053">
    <property type="entry name" value="ATPase_alpha/beta_chains"/>
</dbReference>
<keyword evidence="5" id="KW-0547">Nucleotide-binding</keyword>
<keyword evidence="6" id="KW-0375">Hydrogen ion transport</keyword>
<comment type="caution">
    <text evidence="13">The sequence shown here is derived from an EMBL/GenBank/DDBJ whole genome shotgun (WGS) entry which is preliminary data.</text>
</comment>
<keyword evidence="7" id="KW-0067">ATP-binding</keyword>
<dbReference type="Proteomes" id="UP001188597">
    <property type="component" value="Unassembled WGS sequence"/>
</dbReference>
<proteinExistence type="inferred from homology"/>
<evidence type="ECO:0000256" key="2">
    <source>
        <dbReference type="ARBA" id="ARBA00008936"/>
    </source>
</evidence>
<keyword evidence="8" id="KW-0406">Ion transport</keyword>
<dbReference type="EC" id="7.1.2.2" evidence="3"/>
<dbReference type="SUPFAM" id="SSF52540">
    <property type="entry name" value="P-loop containing nucleoside triphosphate hydrolases"/>
    <property type="match status" value="1"/>
</dbReference>
<dbReference type="GO" id="GO:0005524">
    <property type="term" value="F:ATP binding"/>
    <property type="evidence" value="ECO:0007669"/>
    <property type="project" value="UniProtKB-KW"/>
</dbReference>
<dbReference type="GO" id="GO:0045259">
    <property type="term" value="C:proton-transporting ATP synthase complex"/>
    <property type="evidence" value="ECO:0007669"/>
    <property type="project" value="UniProtKB-KW"/>
</dbReference>
<evidence type="ECO:0000256" key="9">
    <source>
        <dbReference type="ARBA" id="ARBA00023136"/>
    </source>
</evidence>
<evidence type="ECO:0000256" key="5">
    <source>
        <dbReference type="ARBA" id="ARBA00022741"/>
    </source>
</evidence>
<evidence type="ECO:0000256" key="4">
    <source>
        <dbReference type="ARBA" id="ARBA00022448"/>
    </source>
</evidence>
<evidence type="ECO:0000256" key="6">
    <source>
        <dbReference type="ARBA" id="ARBA00022781"/>
    </source>
</evidence>
<dbReference type="GO" id="GO:0005739">
    <property type="term" value="C:mitochondrion"/>
    <property type="evidence" value="ECO:0007669"/>
    <property type="project" value="GOC"/>
</dbReference>
<keyword evidence="14" id="KW-1185">Reference proteome</keyword>
<organism evidence="13 14">
    <name type="scientific">Escallonia herrerae</name>
    <dbReference type="NCBI Taxonomy" id="1293975"/>
    <lineage>
        <taxon>Eukaryota</taxon>
        <taxon>Viridiplantae</taxon>
        <taxon>Streptophyta</taxon>
        <taxon>Embryophyta</taxon>
        <taxon>Tracheophyta</taxon>
        <taxon>Spermatophyta</taxon>
        <taxon>Magnoliopsida</taxon>
        <taxon>eudicotyledons</taxon>
        <taxon>Gunneridae</taxon>
        <taxon>Pentapetalae</taxon>
        <taxon>asterids</taxon>
        <taxon>campanulids</taxon>
        <taxon>Escalloniales</taxon>
        <taxon>Escalloniaceae</taxon>
        <taxon>Escallonia</taxon>
    </lineage>
</organism>
<evidence type="ECO:0000256" key="12">
    <source>
        <dbReference type="ARBA" id="ARBA00048383"/>
    </source>
</evidence>
<keyword evidence="4" id="KW-0813">Transport</keyword>
<sequence>MYDYGITTVAAKMTKDLTDLAPAMTFAYLDATTVQSRGLAAKGIYQTIDTLDSTSTMLEPRIVGEEH</sequence>
<keyword evidence="11" id="KW-0066">ATP synthesis</keyword>
<name>A0AA89AHP6_9ASTE</name>
<evidence type="ECO:0000256" key="3">
    <source>
        <dbReference type="ARBA" id="ARBA00012473"/>
    </source>
</evidence>
<accession>A0AA89AHP6</accession>
<dbReference type="GO" id="GO:0046933">
    <property type="term" value="F:proton-transporting ATP synthase activity, rotational mechanism"/>
    <property type="evidence" value="ECO:0007669"/>
    <property type="project" value="TreeGrafter"/>
</dbReference>
<keyword evidence="9" id="KW-0472">Membrane</keyword>